<dbReference type="SMART" id="SM00220">
    <property type="entry name" value="S_TKc"/>
    <property type="match status" value="1"/>
</dbReference>
<dbReference type="Pfam" id="PF00069">
    <property type="entry name" value="Pkinase"/>
    <property type="match status" value="1"/>
</dbReference>
<protein>
    <recommendedName>
        <fullName evidence="6">Protein kinase domain-containing protein</fullName>
    </recommendedName>
</protein>
<evidence type="ECO:0000256" key="4">
    <source>
        <dbReference type="PROSITE-ProRule" id="PRU10141"/>
    </source>
</evidence>
<proteinExistence type="predicted"/>
<evidence type="ECO:0000313" key="8">
    <source>
        <dbReference type="Proteomes" id="UP001470230"/>
    </source>
</evidence>
<comment type="caution">
    <text evidence="7">The sequence shown here is derived from an EMBL/GenBank/DDBJ whole genome shotgun (WGS) entry which is preliminary data.</text>
</comment>
<dbReference type="PROSITE" id="PS00108">
    <property type="entry name" value="PROTEIN_KINASE_ST"/>
    <property type="match status" value="1"/>
</dbReference>
<evidence type="ECO:0000256" key="5">
    <source>
        <dbReference type="SAM" id="Coils"/>
    </source>
</evidence>
<dbReference type="SUPFAM" id="SSF56112">
    <property type="entry name" value="Protein kinase-like (PK-like)"/>
    <property type="match status" value="1"/>
</dbReference>
<evidence type="ECO:0000313" key="7">
    <source>
        <dbReference type="EMBL" id="KAK8843195.1"/>
    </source>
</evidence>
<dbReference type="PROSITE" id="PS50011">
    <property type="entry name" value="PROTEIN_KINASE_DOM"/>
    <property type="match status" value="1"/>
</dbReference>
<feature type="coiled-coil region" evidence="5">
    <location>
        <begin position="295"/>
        <end position="353"/>
    </location>
</feature>
<dbReference type="SMART" id="SM00671">
    <property type="entry name" value="SEL1"/>
    <property type="match status" value="4"/>
</dbReference>
<dbReference type="Pfam" id="PF08238">
    <property type="entry name" value="Sel1"/>
    <property type="match status" value="5"/>
</dbReference>
<keyword evidence="2 4" id="KW-0547">Nucleotide-binding</keyword>
<feature type="binding site" evidence="4">
    <location>
        <position position="42"/>
    </location>
    <ligand>
        <name>ATP</name>
        <dbReference type="ChEBI" id="CHEBI:30616"/>
    </ligand>
</feature>
<dbReference type="PANTHER" id="PTHR44329">
    <property type="entry name" value="SERINE/THREONINE-PROTEIN KINASE TNNI3K-RELATED"/>
    <property type="match status" value="1"/>
</dbReference>
<evidence type="ECO:0000256" key="3">
    <source>
        <dbReference type="ARBA" id="ARBA00022840"/>
    </source>
</evidence>
<keyword evidence="1" id="KW-0808">Transferase</keyword>
<dbReference type="InterPro" id="IPR008271">
    <property type="entry name" value="Ser/Thr_kinase_AS"/>
</dbReference>
<evidence type="ECO:0000256" key="2">
    <source>
        <dbReference type="ARBA" id="ARBA00022741"/>
    </source>
</evidence>
<dbReference type="Gene3D" id="1.25.40.10">
    <property type="entry name" value="Tetratricopeptide repeat domain"/>
    <property type="match status" value="1"/>
</dbReference>
<evidence type="ECO:0000256" key="1">
    <source>
        <dbReference type="ARBA" id="ARBA00022527"/>
    </source>
</evidence>
<dbReference type="InterPro" id="IPR006597">
    <property type="entry name" value="Sel1-like"/>
</dbReference>
<organism evidence="7 8">
    <name type="scientific">Tritrichomonas musculus</name>
    <dbReference type="NCBI Taxonomy" id="1915356"/>
    <lineage>
        <taxon>Eukaryota</taxon>
        <taxon>Metamonada</taxon>
        <taxon>Parabasalia</taxon>
        <taxon>Tritrichomonadida</taxon>
        <taxon>Tritrichomonadidae</taxon>
        <taxon>Tritrichomonas</taxon>
    </lineage>
</organism>
<dbReference type="InterPro" id="IPR000719">
    <property type="entry name" value="Prot_kinase_dom"/>
</dbReference>
<keyword evidence="8" id="KW-1185">Reference proteome</keyword>
<name>A0ABR2HAC9_9EUKA</name>
<keyword evidence="5" id="KW-0175">Coiled coil</keyword>
<feature type="domain" description="Protein kinase" evidence="6">
    <location>
        <begin position="13"/>
        <end position="293"/>
    </location>
</feature>
<keyword evidence="1" id="KW-0418">Kinase</keyword>
<dbReference type="Gene3D" id="1.10.510.10">
    <property type="entry name" value="Transferase(Phosphotransferase) domain 1"/>
    <property type="match status" value="1"/>
</dbReference>
<dbReference type="InterPro" id="IPR051681">
    <property type="entry name" value="Ser/Thr_Kinases-Pseudokinases"/>
</dbReference>
<keyword evidence="3 4" id="KW-0067">ATP-binding</keyword>
<dbReference type="SUPFAM" id="SSF81901">
    <property type="entry name" value="HCP-like"/>
    <property type="match status" value="1"/>
</dbReference>
<gene>
    <name evidence="7" type="ORF">M9Y10_025042</name>
</gene>
<dbReference type="InterPro" id="IPR001245">
    <property type="entry name" value="Ser-Thr/Tyr_kinase_cat_dom"/>
</dbReference>
<dbReference type="PROSITE" id="PS00107">
    <property type="entry name" value="PROTEIN_KINASE_ATP"/>
    <property type="match status" value="1"/>
</dbReference>
<dbReference type="Proteomes" id="UP001470230">
    <property type="component" value="Unassembled WGS sequence"/>
</dbReference>
<evidence type="ECO:0000259" key="6">
    <source>
        <dbReference type="PROSITE" id="PS50011"/>
    </source>
</evidence>
<dbReference type="PRINTS" id="PR00109">
    <property type="entry name" value="TYRKINASE"/>
</dbReference>
<dbReference type="InterPro" id="IPR017441">
    <property type="entry name" value="Protein_kinase_ATP_BS"/>
</dbReference>
<reference evidence="7 8" key="1">
    <citation type="submission" date="2024-04" db="EMBL/GenBank/DDBJ databases">
        <title>Tritrichomonas musculus Genome.</title>
        <authorList>
            <person name="Alves-Ferreira E."/>
            <person name="Grigg M."/>
            <person name="Lorenzi H."/>
            <person name="Galac M."/>
        </authorList>
    </citation>
    <scope>NUCLEOTIDE SEQUENCE [LARGE SCALE GENOMIC DNA]</scope>
    <source>
        <strain evidence="7 8">EAF2021</strain>
    </source>
</reference>
<keyword evidence="1" id="KW-0723">Serine/threonine-protein kinase</keyword>
<dbReference type="InterPro" id="IPR011009">
    <property type="entry name" value="Kinase-like_dom_sf"/>
</dbReference>
<dbReference type="InterPro" id="IPR011990">
    <property type="entry name" value="TPR-like_helical_dom_sf"/>
</dbReference>
<dbReference type="EMBL" id="JAPFFF010000035">
    <property type="protein sequence ID" value="KAK8843195.1"/>
    <property type="molecule type" value="Genomic_DNA"/>
</dbReference>
<accession>A0ABR2HAC9</accession>
<sequence>MEAEEAFFNTSDYKLGKKIGEGTFGTVYIAKNVESKKKYAAKLVNIEQNVFDGREQMLFLRESLILHKLDHPSIVKFIGINFKSFSDDEKLQPTIITEYLRQESLRDILNKERENESEREWSLTKKYINLLGISDAMRYLHEEGIVHRDLKPENILVDSNFYPRVCDFGLSKCFPESLTKSMEMIMSGDFGTPLYSPPEILRGEEIYDQTVDVYAFGMIAYEIVTGEQPFSELGKISSAIFSNKVNDGYRPKFKQSVPYKMQRLISRCWSRRKSERPTFEEIFNELSNDKTYFNEKLDENEIEEYLSQLNKSKERIIKNKSENKNRKEKEKEEEKLKAEVEKFTIKLSEYQEEHDSLCSSNEMFHESIYSLLGPKEKRNKAIKLLKISSEQGNRYASFIIGYLYETGFGVERNISESFKYYNISSKQGNPKGIFRVGRCYDHGIGFLYENYTKAKEYYERSSELGNSYAIFCLGSLYEKGLGVERNYAKAKEYYERSSELGNSNGLCCLGILYEKGMGVERNYRKAKDYYKKSSDLQ</sequence>